<reference evidence="1" key="1">
    <citation type="journal article" date="2014" name="Front. Microbiol.">
        <title>High frequency of phylogenetically diverse reductive dehalogenase-homologous genes in deep subseafloor sedimentary metagenomes.</title>
        <authorList>
            <person name="Kawai M."/>
            <person name="Futagami T."/>
            <person name="Toyoda A."/>
            <person name="Takaki Y."/>
            <person name="Nishi S."/>
            <person name="Hori S."/>
            <person name="Arai W."/>
            <person name="Tsubouchi T."/>
            <person name="Morono Y."/>
            <person name="Uchiyama I."/>
            <person name="Ito T."/>
            <person name="Fujiyama A."/>
            <person name="Inagaki F."/>
            <person name="Takami H."/>
        </authorList>
    </citation>
    <scope>NUCLEOTIDE SEQUENCE</scope>
    <source>
        <strain evidence="1">Expedition CK06-06</strain>
    </source>
</reference>
<evidence type="ECO:0000313" key="1">
    <source>
        <dbReference type="EMBL" id="GAH58186.1"/>
    </source>
</evidence>
<gene>
    <name evidence="1" type="ORF">S03H2_40631</name>
</gene>
<accession>X1GJT9</accession>
<dbReference type="AlphaFoldDB" id="X1GJT9"/>
<sequence length="89" mass="10269">MPDPLFTAEGRRNYIANSVGIERFRSESGASIYKDLQAGGLGIREQDFYAIRRDVLDLYTYQEAIEGLKPETRVPRAWMSDKHRMELSN</sequence>
<comment type="caution">
    <text evidence="1">The sequence shown here is derived from an EMBL/GenBank/DDBJ whole genome shotgun (WGS) entry which is preliminary data.</text>
</comment>
<organism evidence="1">
    <name type="scientific">marine sediment metagenome</name>
    <dbReference type="NCBI Taxonomy" id="412755"/>
    <lineage>
        <taxon>unclassified sequences</taxon>
        <taxon>metagenomes</taxon>
        <taxon>ecological metagenomes</taxon>
    </lineage>
</organism>
<name>X1GJT9_9ZZZZ</name>
<dbReference type="EMBL" id="BARU01025205">
    <property type="protein sequence ID" value="GAH58186.1"/>
    <property type="molecule type" value="Genomic_DNA"/>
</dbReference>
<feature type="non-terminal residue" evidence="1">
    <location>
        <position position="89"/>
    </location>
</feature>
<proteinExistence type="predicted"/>
<protein>
    <submittedName>
        <fullName evidence="1">Uncharacterized protein</fullName>
    </submittedName>
</protein>